<name>A0A3P6U0Q4_LITSI</name>
<keyword evidence="2" id="KW-1185">Reference proteome</keyword>
<reference evidence="1 2" key="1">
    <citation type="submission" date="2018-08" db="EMBL/GenBank/DDBJ databases">
        <authorList>
            <person name="Laetsch R D."/>
            <person name="Stevens L."/>
            <person name="Kumar S."/>
            <person name="Blaxter L. M."/>
        </authorList>
    </citation>
    <scope>NUCLEOTIDE SEQUENCE [LARGE SCALE GENOMIC DNA]</scope>
</reference>
<dbReference type="EMBL" id="UYRX01000625">
    <property type="protein sequence ID" value="VDK84660.1"/>
    <property type="molecule type" value="Genomic_DNA"/>
</dbReference>
<protein>
    <submittedName>
        <fullName evidence="1">Uncharacterized protein</fullName>
    </submittedName>
</protein>
<accession>A0A3P6U0Q4</accession>
<proteinExistence type="predicted"/>
<dbReference type="Proteomes" id="UP000277928">
    <property type="component" value="Unassembled WGS sequence"/>
</dbReference>
<gene>
    <name evidence="1" type="ORF">NLS_LOCUS6754</name>
</gene>
<dbReference type="AlphaFoldDB" id="A0A3P6U0Q4"/>
<organism evidence="1 2">
    <name type="scientific">Litomosoides sigmodontis</name>
    <name type="common">Filarial nematode worm</name>
    <dbReference type="NCBI Taxonomy" id="42156"/>
    <lineage>
        <taxon>Eukaryota</taxon>
        <taxon>Metazoa</taxon>
        <taxon>Ecdysozoa</taxon>
        <taxon>Nematoda</taxon>
        <taxon>Chromadorea</taxon>
        <taxon>Rhabditida</taxon>
        <taxon>Spirurina</taxon>
        <taxon>Spiruromorpha</taxon>
        <taxon>Filarioidea</taxon>
        <taxon>Onchocercidae</taxon>
        <taxon>Litomosoides</taxon>
    </lineage>
</organism>
<evidence type="ECO:0000313" key="1">
    <source>
        <dbReference type="EMBL" id="VDK84660.1"/>
    </source>
</evidence>
<evidence type="ECO:0000313" key="2">
    <source>
        <dbReference type="Proteomes" id="UP000277928"/>
    </source>
</evidence>
<sequence>MNCDYCGLEDRTGEVPSGVLDLSGRRPGMSDVTEFHDKPSHFFSQHSTAHDILQLISGLANLISHPNVHRSLRKQNAFRRNQGGQSQSRIIKMRRSYSSSLQCIVCTFTKTLFSLLK</sequence>